<dbReference type="Gene3D" id="3.40.50.300">
    <property type="entry name" value="P-loop containing nucleotide triphosphate hydrolases"/>
    <property type="match status" value="1"/>
</dbReference>
<dbReference type="InterPro" id="IPR006703">
    <property type="entry name" value="G_AIG1"/>
</dbReference>
<reference evidence="5 6" key="1">
    <citation type="submission" date="2024-12" db="EMBL/GenBank/DDBJ databases">
        <title>The unique morphological basis and parallel evolutionary history of personate flowers in Penstemon.</title>
        <authorList>
            <person name="Depatie T.H."/>
            <person name="Wessinger C.A."/>
        </authorList>
    </citation>
    <scope>NUCLEOTIDE SEQUENCE [LARGE SCALE GENOMIC DNA]</scope>
    <source>
        <strain evidence="5">WTNN_2</strain>
        <tissue evidence="5">Leaf</tissue>
    </source>
</reference>
<evidence type="ECO:0000259" key="4">
    <source>
        <dbReference type="PROSITE" id="PS51720"/>
    </source>
</evidence>
<dbReference type="Proteomes" id="UP001634393">
    <property type="component" value="Unassembled WGS sequence"/>
</dbReference>
<dbReference type="InterPro" id="IPR045058">
    <property type="entry name" value="GIMA/IAN/Toc"/>
</dbReference>
<evidence type="ECO:0000256" key="2">
    <source>
        <dbReference type="ARBA" id="ARBA00023134"/>
    </source>
</evidence>
<feature type="domain" description="AIG1-type G" evidence="4">
    <location>
        <begin position="584"/>
        <end position="822"/>
    </location>
</feature>
<dbReference type="PROSITE" id="PS51720">
    <property type="entry name" value="G_AIG1"/>
    <property type="match status" value="1"/>
</dbReference>
<feature type="compositionally biased region" description="Acidic residues" evidence="3">
    <location>
        <begin position="239"/>
        <end position="254"/>
    </location>
</feature>
<evidence type="ECO:0000256" key="3">
    <source>
        <dbReference type="SAM" id="MobiDB-lite"/>
    </source>
</evidence>
<accession>A0ABD3SYF7</accession>
<evidence type="ECO:0000313" key="5">
    <source>
        <dbReference type="EMBL" id="KAL3829376.1"/>
    </source>
</evidence>
<keyword evidence="6" id="KW-1185">Reference proteome</keyword>
<keyword evidence="1" id="KW-0547">Nucleotide-binding</keyword>
<dbReference type="Pfam" id="PF04548">
    <property type="entry name" value="AIG1"/>
    <property type="match status" value="1"/>
</dbReference>
<proteinExistence type="predicted"/>
<dbReference type="InterPro" id="IPR027417">
    <property type="entry name" value="P-loop_NTPase"/>
</dbReference>
<feature type="compositionally biased region" description="Acidic residues" evidence="3">
    <location>
        <begin position="266"/>
        <end position="284"/>
    </location>
</feature>
<dbReference type="PANTHER" id="PTHR10903">
    <property type="entry name" value="GTPASE, IMAP FAMILY MEMBER-RELATED"/>
    <property type="match status" value="1"/>
</dbReference>
<keyword evidence="2" id="KW-0342">GTP-binding</keyword>
<dbReference type="GO" id="GO:0005525">
    <property type="term" value="F:GTP binding"/>
    <property type="evidence" value="ECO:0007669"/>
    <property type="project" value="UniProtKB-KW"/>
</dbReference>
<sequence>MESGFHGVPLSTTQMAAQFHNKTTSSGIRAPLTVDESDFEYSVSSRTRRNNSTCSSYYSESDGFVSGGEDELFETSSERLYVHDPDEEIIEETHFPKEYAFSRPFVRYPNGDMFQEIGTGNKYGLDGDIVQENAHFPGKAFSRPYVRNLDGDINVGEESDLMSGSMPLVPITNEEEFFENKPSRVVGVPIAQISGDSDDDSVLEDDDSTFSGIALIPSTELLQRINSAPKVRFLDLEEEEEDNEVEQEFAEDNEVVTNSVLGSKDEAEEEDSEVEQEFAEDNEEVTNSVLGCKEEEIGLEEETISLVANEGLNATQEVILASSLVAIEECKSEQNGDLMHLDEEIQGIDMRNCVASAEELECPSERVELMEPEVTELVSSSDNEAVFEIKTDGKDNYNIVFNQENEIEKQNIDRRVDLLNSIASSESEYIHQGVDTKDAPDEVLTRTEEHVDMSNNLLDNKDSLTSVNNQGKSLLLSHELDPEIDNEVENRETEHLTFPPESKLIEAEIEEDLSEGEKKKKLEKIQQIRVKYLSFIHRLCKGLTEEDSMAAKVLFELTVAEGRYSTQAPVLELDQIHNNTTLDDISFSILVIGKTGVGKSSTINSILGENKIVEVDAFEPSTTAVNEIISTIDGVKVKIIDTPGLKTSLIDGVKVNRKILLSIKKLIQKSPPDVVLYVDRLDDTHTSNNFSDLPMLKSITTYLGSSIWRKSIVVLTHATTSLPPDGLNGYPLSYELFVAQRSRALQHLISHSVEKEHNTGSLIPVSLVENNHPFAKKNEDGGDWKSKFLLLCCSMKTLSEVNSVITTQSRKKWRRDLKWGECNVQFSFGRDWKVNKGVGLNNKLSGQKIVVKSSSSSSQQISELYMVSSRLIFG</sequence>
<dbReference type="AlphaFoldDB" id="A0ABD3SYF7"/>
<protein>
    <recommendedName>
        <fullName evidence="4">AIG1-type G domain-containing protein</fullName>
    </recommendedName>
</protein>
<evidence type="ECO:0000313" key="6">
    <source>
        <dbReference type="Proteomes" id="UP001634393"/>
    </source>
</evidence>
<dbReference type="EMBL" id="JBJXBP010000005">
    <property type="protein sequence ID" value="KAL3829376.1"/>
    <property type="molecule type" value="Genomic_DNA"/>
</dbReference>
<feature type="region of interest" description="Disordered" evidence="3">
    <location>
        <begin position="239"/>
        <end position="285"/>
    </location>
</feature>
<organism evidence="5 6">
    <name type="scientific">Penstemon smallii</name>
    <dbReference type="NCBI Taxonomy" id="265156"/>
    <lineage>
        <taxon>Eukaryota</taxon>
        <taxon>Viridiplantae</taxon>
        <taxon>Streptophyta</taxon>
        <taxon>Embryophyta</taxon>
        <taxon>Tracheophyta</taxon>
        <taxon>Spermatophyta</taxon>
        <taxon>Magnoliopsida</taxon>
        <taxon>eudicotyledons</taxon>
        <taxon>Gunneridae</taxon>
        <taxon>Pentapetalae</taxon>
        <taxon>asterids</taxon>
        <taxon>lamiids</taxon>
        <taxon>Lamiales</taxon>
        <taxon>Plantaginaceae</taxon>
        <taxon>Cheloneae</taxon>
        <taxon>Penstemon</taxon>
    </lineage>
</organism>
<gene>
    <name evidence="5" type="ORF">ACJIZ3_018178</name>
</gene>
<evidence type="ECO:0000256" key="1">
    <source>
        <dbReference type="ARBA" id="ARBA00022741"/>
    </source>
</evidence>
<name>A0ABD3SYF7_9LAMI</name>
<comment type="caution">
    <text evidence="5">The sequence shown here is derived from an EMBL/GenBank/DDBJ whole genome shotgun (WGS) entry which is preliminary data.</text>
</comment>
<dbReference type="PANTHER" id="PTHR10903:SF120">
    <property type="entry name" value="TRANSLOCASE OF CHLOROPLAST 159, CHLOROPLASTIC"/>
    <property type="match status" value="1"/>
</dbReference>
<dbReference type="SUPFAM" id="SSF52540">
    <property type="entry name" value="P-loop containing nucleoside triphosphate hydrolases"/>
    <property type="match status" value="1"/>
</dbReference>